<gene>
    <name evidence="1" type="ORF">K3G42_027991</name>
</gene>
<reference evidence="1" key="1">
    <citation type="submission" date="2021-08" db="EMBL/GenBank/DDBJ databases">
        <title>The first chromosome-level gecko genome reveals the dynamic sex chromosomes of Neotropical dwarf geckos (Sphaerodactylidae: Sphaerodactylus).</title>
        <authorList>
            <person name="Pinto B.J."/>
            <person name="Keating S.E."/>
            <person name="Gamble T."/>
        </authorList>
    </citation>
    <scope>NUCLEOTIDE SEQUENCE</scope>
    <source>
        <strain evidence="1">TG3544</strain>
    </source>
</reference>
<dbReference type="Proteomes" id="UP000827872">
    <property type="component" value="Linkage Group LG06"/>
</dbReference>
<proteinExistence type="predicted"/>
<protein>
    <submittedName>
        <fullName evidence="1">Uncharacterized protein</fullName>
    </submittedName>
</protein>
<dbReference type="EMBL" id="CM037619">
    <property type="protein sequence ID" value="KAH8008128.1"/>
    <property type="molecule type" value="Genomic_DNA"/>
</dbReference>
<organism evidence="1 2">
    <name type="scientific">Sphaerodactylus townsendi</name>
    <dbReference type="NCBI Taxonomy" id="933632"/>
    <lineage>
        <taxon>Eukaryota</taxon>
        <taxon>Metazoa</taxon>
        <taxon>Chordata</taxon>
        <taxon>Craniata</taxon>
        <taxon>Vertebrata</taxon>
        <taxon>Euteleostomi</taxon>
        <taxon>Lepidosauria</taxon>
        <taxon>Squamata</taxon>
        <taxon>Bifurcata</taxon>
        <taxon>Gekkota</taxon>
        <taxon>Sphaerodactylidae</taxon>
        <taxon>Sphaerodactylus</taxon>
    </lineage>
</organism>
<comment type="caution">
    <text evidence="1">The sequence shown here is derived from an EMBL/GenBank/DDBJ whole genome shotgun (WGS) entry which is preliminary data.</text>
</comment>
<sequence length="68" mass="7268">MGQPLAGGTADCYQITTAVIAGIVAGDILLTVLLLIPVYYCTRQRDTSSNKTLNKKGEGKDYMNMTGI</sequence>
<accession>A0ACB8FRD0</accession>
<keyword evidence="2" id="KW-1185">Reference proteome</keyword>
<evidence type="ECO:0000313" key="2">
    <source>
        <dbReference type="Proteomes" id="UP000827872"/>
    </source>
</evidence>
<evidence type="ECO:0000313" key="1">
    <source>
        <dbReference type="EMBL" id="KAH8008128.1"/>
    </source>
</evidence>
<name>A0ACB8FRD0_9SAUR</name>